<evidence type="ECO:0000313" key="1">
    <source>
        <dbReference type="EMBL" id="ELK11657.1"/>
    </source>
</evidence>
<evidence type="ECO:0000313" key="2">
    <source>
        <dbReference type="Proteomes" id="UP000010552"/>
    </source>
</evidence>
<dbReference type="EMBL" id="KB030670">
    <property type="protein sequence ID" value="ELK11657.1"/>
    <property type="molecule type" value="Genomic_DNA"/>
</dbReference>
<dbReference type="InParanoid" id="L5KJY5"/>
<keyword evidence="2" id="KW-1185">Reference proteome</keyword>
<accession>L5KJY5</accession>
<name>L5KJY5_PTEAL</name>
<reference evidence="2" key="1">
    <citation type="journal article" date="2013" name="Science">
        <title>Comparative analysis of bat genomes provides insight into the evolution of flight and immunity.</title>
        <authorList>
            <person name="Zhang G."/>
            <person name="Cowled C."/>
            <person name="Shi Z."/>
            <person name="Huang Z."/>
            <person name="Bishop-Lilly K.A."/>
            <person name="Fang X."/>
            <person name="Wynne J.W."/>
            <person name="Xiong Z."/>
            <person name="Baker M.L."/>
            <person name="Zhao W."/>
            <person name="Tachedjian M."/>
            <person name="Zhu Y."/>
            <person name="Zhou P."/>
            <person name="Jiang X."/>
            <person name="Ng J."/>
            <person name="Yang L."/>
            <person name="Wu L."/>
            <person name="Xiao J."/>
            <person name="Feng Y."/>
            <person name="Chen Y."/>
            <person name="Sun X."/>
            <person name="Zhang Y."/>
            <person name="Marsh G.A."/>
            <person name="Crameri G."/>
            <person name="Broder C.C."/>
            <person name="Frey K.G."/>
            <person name="Wang L.F."/>
            <person name="Wang J."/>
        </authorList>
    </citation>
    <scope>NUCLEOTIDE SEQUENCE [LARGE SCALE GENOMIC DNA]</scope>
</reference>
<dbReference type="AlphaFoldDB" id="L5KJY5"/>
<protein>
    <submittedName>
        <fullName evidence="1">Uncharacterized protein</fullName>
    </submittedName>
</protein>
<gene>
    <name evidence="1" type="ORF">PAL_GLEAN10010339</name>
</gene>
<proteinExistence type="predicted"/>
<sequence>MTEGGAFPALWAGDGGTKACQCDSEHVGALAACQAPLKVCQLLCLMSFLAQPCEVDTELTDEETEAKLQAERFDAGGLELTELSET</sequence>
<dbReference type="Proteomes" id="UP000010552">
    <property type="component" value="Unassembled WGS sequence"/>
</dbReference>
<organism evidence="1 2">
    <name type="scientific">Pteropus alecto</name>
    <name type="common">Black flying fox</name>
    <dbReference type="NCBI Taxonomy" id="9402"/>
    <lineage>
        <taxon>Eukaryota</taxon>
        <taxon>Metazoa</taxon>
        <taxon>Chordata</taxon>
        <taxon>Craniata</taxon>
        <taxon>Vertebrata</taxon>
        <taxon>Euteleostomi</taxon>
        <taxon>Mammalia</taxon>
        <taxon>Eutheria</taxon>
        <taxon>Laurasiatheria</taxon>
        <taxon>Chiroptera</taxon>
        <taxon>Yinpterochiroptera</taxon>
        <taxon>Pteropodoidea</taxon>
        <taxon>Pteropodidae</taxon>
        <taxon>Pteropodinae</taxon>
        <taxon>Pteropus</taxon>
    </lineage>
</organism>